<evidence type="ECO:0000313" key="3">
    <source>
        <dbReference type="Proteomes" id="UP000051442"/>
    </source>
</evidence>
<dbReference type="RefSeq" id="WP_054733905.1">
    <property type="nucleotide sequence ID" value="NZ_AYZM01000177.1"/>
</dbReference>
<evidence type="ECO:0000256" key="1">
    <source>
        <dbReference type="SAM" id="Phobius"/>
    </source>
</evidence>
<reference evidence="2 3" key="1">
    <citation type="journal article" date="2015" name="Genome Announc.">
        <title>Expanding the biotechnology potential of lactobacilli through comparative genomics of 213 strains and associated genera.</title>
        <authorList>
            <person name="Sun Z."/>
            <person name="Harris H.M."/>
            <person name="McCann A."/>
            <person name="Guo C."/>
            <person name="Argimon S."/>
            <person name="Zhang W."/>
            <person name="Yang X."/>
            <person name="Jeffery I.B."/>
            <person name="Cooney J.C."/>
            <person name="Kagawa T.F."/>
            <person name="Liu W."/>
            <person name="Song Y."/>
            <person name="Salvetti E."/>
            <person name="Wrobel A."/>
            <person name="Rasinkangas P."/>
            <person name="Parkhill J."/>
            <person name="Rea M.C."/>
            <person name="O'Sullivan O."/>
            <person name="Ritari J."/>
            <person name="Douillard F.P."/>
            <person name="Paul Ross R."/>
            <person name="Yang R."/>
            <person name="Briner A.E."/>
            <person name="Felis G.E."/>
            <person name="de Vos W.M."/>
            <person name="Barrangou R."/>
            <person name="Klaenhammer T.R."/>
            <person name="Caufield P.W."/>
            <person name="Cui Y."/>
            <person name="Zhang H."/>
            <person name="O'Toole P.W."/>
        </authorList>
    </citation>
    <scope>NUCLEOTIDE SEQUENCE [LARGE SCALE GENOMIC DNA]</scope>
    <source>
        <strain evidence="2 3">DSM 23365</strain>
    </source>
</reference>
<keyword evidence="1" id="KW-0472">Membrane</keyword>
<dbReference type="AlphaFoldDB" id="A0A0R2ETH6"/>
<keyword evidence="1" id="KW-0812">Transmembrane</keyword>
<dbReference type="Proteomes" id="UP000051442">
    <property type="component" value="Unassembled WGS sequence"/>
</dbReference>
<dbReference type="EMBL" id="AYZM01000177">
    <property type="protein sequence ID" value="KRN15964.1"/>
    <property type="molecule type" value="Genomic_DNA"/>
</dbReference>
<keyword evidence="3" id="KW-1185">Reference proteome</keyword>
<name>A0A0R2ETH6_9LACO</name>
<sequence>MVIYIDVIIGLAVGLVTGWLANAIKRPATPTRRWITELLSLAMGVLGAISATQFVTYGPQFLGCSVVPAAVGGIVLTLVVLAAGKSWLKL</sequence>
<dbReference type="PATRIC" id="fig|1423804.4.peg.2986"/>
<evidence type="ECO:0000313" key="2">
    <source>
        <dbReference type="EMBL" id="KRN15964.1"/>
    </source>
</evidence>
<keyword evidence="1" id="KW-1133">Transmembrane helix</keyword>
<accession>A0A0R2ETH6</accession>
<feature type="transmembrane region" description="Helical" evidence="1">
    <location>
        <begin position="6"/>
        <end position="22"/>
    </location>
</feature>
<gene>
    <name evidence="2" type="ORF">FD14_GL002771</name>
</gene>
<organism evidence="2 3">
    <name type="scientific">Secundilactobacillus similis DSM 23365 = JCM 2765</name>
    <dbReference type="NCBI Taxonomy" id="1423804"/>
    <lineage>
        <taxon>Bacteria</taxon>
        <taxon>Bacillati</taxon>
        <taxon>Bacillota</taxon>
        <taxon>Bacilli</taxon>
        <taxon>Lactobacillales</taxon>
        <taxon>Lactobacillaceae</taxon>
        <taxon>Secundilactobacillus</taxon>
    </lineage>
</organism>
<comment type="caution">
    <text evidence="2">The sequence shown here is derived from an EMBL/GenBank/DDBJ whole genome shotgun (WGS) entry which is preliminary data.</text>
</comment>
<proteinExistence type="predicted"/>
<evidence type="ECO:0008006" key="4">
    <source>
        <dbReference type="Google" id="ProtNLM"/>
    </source>
</evidence>
<feature type="transmembrane region" description="Helical" evidence="1">
    <location>
        <begin position="60"/>
        <end position="84"/>
    </location>
</feature>
<dbReference type="STRING" id="1423804.FD14_GL002771"/>
<feature type="transmembrane region" description="Helical" evidence="1">
    <location>
        <begin position="34"/>
        <end position="54"/>
    </location>
</feature>
<protein>
    <recommendedName>
        <fullName evidence="4">Transglycosylase associated protein</fullName>
    </recommendedName>
</protein>